<sequence length="106" mass="11233">MVDVPTPVQRLLDAVNSGDTDAFLDAFAVNGRVDDWGRVFSGRDEIRRWSDAELIGKRATLAPLGAVGDSESVTLTATVGGDGFNGPSTFTFAIEGDLVTGMTIRE</sequence>
<reference evidence="2 3" key="1">
    <citation type="submission" date="2019-02" db="EMBL/GenBank/DDBJ databases">
        <authorList>
            <consortium name="Pathogen Informatics"/>
        </authorList>
    </citation>
    <scope>NUCLEOTIDE SEQUENCE [LARGE SCALE GENOMIC DNA]</scope>
    <source>
        <strain evidence="2 3">3012STDY6756503</strain>
    </source>
</reference>
<dbReference type="RefSeq" id="WP_006898817.1">
    <property type="nucleotide sequence ID" value="NZ_CAACYD010000007.1"/>
</dbReference>
<dbReference type="EMBL" id="CAACYD010000007">
    <property type="protein sequence ID" value="VFA90015.1"/>
    <property type="molecule type" value="Genomic_DNA"/>
</dbReference>
<organism evidence="2 3">
    <name type="scientific">Gordonia paraffinivorans</name>
    <dbReference type="NCBI Taxonomy" id="175628"/>
    <lineage>
        <taxon>Bacteria</taxon>
        <taxon>Bacillati</taxon>
        <taxon>Actinomycetota</taxon>
        <taxon>Actinomycetes</taxon>
        <taxon>Mycobacteriales</taxon>
        <taxon>Gordoniaceae</taxon>
        <taxon>Gordonia</taxon>
    </lineage>
</organism>
<dbReference type="Pfam" id="PF12680">
    <property type="entry name" value="SnoaL_2"/>
    <property type="match status" value="1"/>
</dbReference>
<protein>
    <submittedName>
        <fullName evidence="2">SnoaL-like domain</fullName>
    </submittedName>
</protein>
<evidence type="ECO:0000313" key="2">
    <source>
        <dbReference type="EMBL" id="VFA90015.1"/>
    </source>
</evidence>
<dbReference type="InterPro" id="IPR032710">
    <property type="entry name" value="NTF2-like_dom_sf"/>
</dbReference>
<dbReference type="GeneID" id="60751564"/>
<comment type="caution">
    <text evidence="2">The sequence shown here is derived from an EMBL/GenBank/DDBJ whole genome shotgun (WGS) entry which is preliminary data.</text>
</comment>
<proteinExistence type="predicted"/>
<dbReference type="Proteomes" id="UP000360750">
    <property type="component" value="Unassembled WGS sequence"/>
</dbReference>
<accession>A0ABD7V6Y5</accession>
<dbReference type="SUPFAM" id="SSF54427">
    <property type="entry name" value="NTF2-like"/>
    <property type="match status" value="1"/>
</dbReference>
<feature type="domain" description="SnoaL-like" evidence="1">
    <location>
        <begin position="8"/>
        <end position="100"/>
    </location>
</feature>
<dbReference type="AlphaFoldDB" id="A0ABD7V6Y5"/>
<dbReference type="Gene3D" id="3.10.450.50">
    <property type="match status" value="1"/>
</dbReference>
<evidence type="ECO:0000259" key="1">
    <source>
        <dbReference type="Pfam" id="PF12680"/>
    </source>
</evidence>
<dbReference type="InterPro" id="IPR037401">
    <property type="entry name" value="SnoaL-like"/>
</dbReference>
<gene>
    <name evidence="2" type="ORF">NCTC8139_03593</name>
</gene>
<name>A0ABD7V6Y5_9ACTN</name>
<evidence type="ECO:0000313" key="3">
    <source>
        <dbReference type="Proteomes" id="UP000360750"/>
    </source>
</evidence>